<evidence type="ECO:0000256" key="3">
    <source>
        <dbReference type="ARBA" id="ARBA00022729"/>
    </source>
</evidence>
<dbReference type="AlphaFoldDB" id="A0A4R8W6F2"/>
<dbReference type="Gene3D" id="3.40.190.10">
    <property type="entry name" value="Periplasmic binding protein-like II"/>
    <property type="match status" value="1"/>
</dbReference>
<dbReference type="PANTHER" id="PTHR30061:SF50">
    <property type="entry name" value="MALTOSE_MALTODEXTRIN-BINDING PERIPLASMIC PROTEIN"/>
    <property type="match status" value="1"/>
</dbReference>
<dbReference type="Pfam" id="PF01547">
    <property type="entry name" value="SBP_bac_1"/>
    <property type="match status" value="1"/>
</dbReference>
<dbReference type="RefSeq" id="WP_134509002.1">
    <property type="nucleotide sequence ID" value="NZ_SOFM01000027.1"/>
</dbReference>
<reference evidence="5 6" key="1">
    <citation type="submission" date="2019-03" db="EMBL/GenBank/DDBJ databases">
        <title>Genomics of glacier-inhabiting Cryobacterium strains.</title>
        <authorList>
            <person name="Liu Q."/>
            <person name="Xin Y.-H."/>
        </authorList>
    </citation>
    <scope>NUCLEOTIDE SEQUENCE [LARGE SCALE GENOMIC DNA]</scope>
    <source>
        <strain evidence="5 6">RHLT2-21</strain>
    </source>
</reference>
<protein>
    <submittedName>
        <fullName evidence="5">ABC transporter substrate-binding protein</fullName>
    </submittedName>
</protein>
<dbReference type="SUPFAM" id="SSF53850">
    <property type="entry name" value="Periplasmic binding protein-like II"/>
    <property type="match status" value="1"/>
</dbReference>
<dbReference type="PANTHER" id="PTHR30061">
    <property type="entry name" value="MALTOSE-BINDING PERIPLASMIC PROTEIN"/>
    <property type="match status" value="1"/>
</dbReference>
<feature type="chain" id="PRO_5020514520" evidence="4">
    <location>
        <begin position="24"/>
        <end position="438"/>
    </location>
</feature>
<evidence type="ECO:0000256" key="1">
    <source>
        <dbReference type="ARBA" id="ARBA00008520"/>
    </source>
</evidence>
<gene>
    <name evidence="5" type="ORF">E3O32_09750</name>
</gene>
<dbReference type="Proteomes" id="UP000297643">
    <property type="component" value="Unassembled WGS sequence"/>
</dbReference>
<keyword evidence="3 4" id="KW-0732">Signal</keyword>
<evidence type="ECO:0000313" key="6">
    <source>
        <dbReference type="Proteomes" id="UP000297643"/>
    </source>
</evidence>
<sequence>MKKQSVRRGLAVAVALGASVALAACSSGSGAPQTAGVSGADYSGPAVTISFWNGWTGGAAPVLVPKLVDQFNKEHKNIVVKNNPLQWGDIAAKMPLAVKAGKGPDVAVAHGDDIATYAAQGLLLKGDDIVKSLGYQASDFPDGLMDAGNYGGTQYGIPWSVTPMGLYVNNDVLKAAGLDPANIPTDKHSYMKALAALKTAGVQGEWVDGYVFTGTFEFESLLWQFGGDLFNDGVTKATFNSDAGVQALTHMTDVIKAGYSPENVAQDGNINALVSSKTAFNWNGVWQTTNTALDKVDWTATAVPQIGTEKAVWSSSTHWMFMNNKGQDKNKTAAAATFVKWMNEHSSGWAETGELPANNKVRNDPALLEKYPNLKPFLDELPYAHYETSAPGISNAMATITTAVNEAVLGKKTPKEALDDAAAKADQLLKQNKAQYGG</sequence>
<dbReference type="GO" id="GO:0055052">
    <property type="term" value="C:ATP-binding cassette (ABC) transporter complex, substrate-binding subunit-containing"/>
    <property type="evidence" value="ECO:0007669"/>
    <property type="project" value="TreeGrafter"/>
</dbReference>
<dbReference type="GO" id="GO:0015768">
    <property type="term" value="P:maltose transport"/>
    <property type="evidence" value="ECO:0007669"/>
    <property type="project" value="TreeGrafter"/>
</dbReference>
<evidence type="ECO:0000256" key="2">
    <source>
        <dbReference type="ARBA" id="ARBA00022448"/>
    </source>
</evidence>
<dbReference type="InterPro" id="IPR006059">
    <property type="entry name" value="SBP"/>
</dbReference>
<dbReference type="GO" id="GO:1901982">
    <property type="term" value="F:maltose binding"/>
    <property type="evidence" value="ECO:0007669"/>
    <property type="project" value="TreeGrafter"/>
</dbReference>
<organism evidence="5 6">
    <name type="scientific">Cryobacterium mannosilyticum</name>
    <dbReference type="NCBI Taxonomy" id="1259190"/>
    <lineage>
        <taxon>Bacteria</taxon>
        <taxon>Bacillati</taxon>
        <taxon>Actinomycetota</taxon>
        <taxon>Actinomycetes</taxon>
        <taxon>Micrococcales</taxon>
        <taxon>Microbacteriaceae</taxon>
        <taxon>Cryobacterium</taxon>
    </lineage>
</organism>
<proteinExistence type="inferred from homology"/>
<dbReference type="PROSITE" id="PS51257">
    <property type="entry name" value="PROKAR_LIPOPROTEIN"/>
    <property type="match status" value="1"/>
</dbReference>
<name>A0A4R8W6F2_9MICO</name>
<accession>A0A4R8W6F2</accession>
<dbReference type="GO" id="GO:0042956">
    <property type="term" value="P:maltodextrin transmembrane transport"/>
    <property type="evidence" value="ECO:0007669"/>
    <property type="project" value="TreeGrafter"/>
</dbReference>
<dbReference type="CDD" id="cd14748">
    <property type="entry name" value="PBP2_UgpB"/>
    <property type="match status" value="1"/>
</dbReference>
<evidence type="ECO:0000256" key="4">
    <source>
        <dbReference type="SAM" id="SignalP"/>
    </source>
</evidence>
<comment type="caution">
    <text evidence="5">The sequence shown here is derived from an EMBL/GenBank/DDBJ whole genome shotgun (WGS) entry which is preliminary data.</text>
</comment>
<keyword evidence="6" id="KW-1185">Reference proteome</keyword>
<evidence type="ECO:0000313" key="5">
    <source>
        <dbReference type="EMBL" id="TFC03585.1"/>
    </source>
</evidence>
<dbReference type="EMBL" id="SOFM01000027">
    <property type="protein sequence ID" value="TFC03585.1"/>
    <property type="molecule type" value="Genomic_DNA"/>
</dbReference>
<keyword evidence="2" id="KW-0813">Transport</keyword>
<comment type="similarity">
    <text evidence="1">Belongs to the bacterial solute-binding protein 1 family.</text>
</comment>
<feature type="signal peptide" evidence="4">
    <location>
        <begin position="1"/>
        <end position="23"/>
    </location>
</feature>